<dbReference type="InterPro" id="IPR000421">
    <property type="entry name" value="FA58C"/>
</dbReference>
<keyword evidence="2" id="KW-0479">Metal-binding</keyword>
<gene>
    <name evidence="14" type="primary">YIPF1</name>
</gene>
<evidence type="ECO:0000256" key="2">
    <source>
        <dbReference type="ARBA" id="ARBA00022723"/>
    </source>
</evidence>
<comment type="function">
    <text evidence="6">Component of the IFT complex B required for sonic hedgehog/SHH signaling. May mediate transport of SHH components: required for the export of SMO and PTCH1 receptors out of the cilium and the accumulation of GLI2 at the ciliary tip in response to activation of the SHH pathway, suggesting it is involved in the dynamic transport of SHH signaling molecules within the cilium. Not required for ciliary assembly. Its role in intraflagellar transport is mainly seen in tissues rich in ciliated cells such as kidney and testis. Essential for male fertility, spermiogenesis and sperm flagella formation. Plays a role in the early development of the kidney. May be involved in the regulation of ureteric bud initiation.</text>
</comment>
<evidence type="ECO:0000259" key="13">
    <source>
        <dbReference type="Pfam" id="PF00754"/>
    </source>
</evidence>
<dbReference type="Ensembl" id="ENSCAFT00000102428.1">
    <property type="protein sequence ID" value="ENSCAFP00000067197.1"/>
    <property type="gene ID" value="ENSCAFG00000019077.5"/>
</dbReference>
<keyword evidence="5" id="KW-0966">Cell projection</keyword>
<evidence type="ECO:0000313" key="15">
    <source>
        <dbReference type="Proteomes" id="UP000002254"/>
    </source>
</evidence>
<keyword evidence="4" id="KW-0969">Cilium</keyword>
<feature type="domain" description="F5/8 type C" evidence="13">
    <location>
        <begin position="79"/>
        <end position="183"/>
    </location>
</feature>
<evidence type="ECO:0000313" key="14">
    <source>
        <dbReference type="Ensembl" id="ENSCAFP00000067197.1"/>
    </source>
</evidence>
<protein>
    <recommendedName>
        <fullName evidence="9">Intraflagellar transport protein 25 homolog</fullName>
    </recommendedName>
    <alternativeName>
        <fullName evidence="11">Heat shock protein beta-11</fullName>
    </alternativeName>
    <alternativeName>
        <fullName evidence="10">Placental protein 25</fullName>
    </alternativeName>
</protein>
<evidence type="ECO:0000256" key="3">
    <source>
        <dbReference type="ARBA" id="ARBA00022837"/>
    </source>
</evidence>
<dbReference type="Proteomes" id="UP000002254">
    <property type="component" value="Chromosome 5"/>
</dbReference>
<comment type="subunit">
    <text evidence="8">Component of the IFT complex B, at least composed of IFT20, IFT22, IFT25, IFT27, IFT46, IFT52, TRAF3IP1/IFT54, IFT57, IFT74, IFT80, IFT81, and IFT88. Interacts with IFT27. Interacts with IFT88.</text>
</comment>
<dbReference type="InterPro" id="IPR008979">
    <property type="entry name" value="Galactose-bd-like_sf"/>
</dbReference>
<evidence type="ECO:0000256" key="11">
    <source>
        <dbReference type="ARBA" id="ARBA00077899"/>
    </source>
</evidence>
<organism evidence="14 15">
    <name type="scientific">Canis lupus familiaris</name>
    <name type="common">Dog</name>
    <name type="synonym">Canis familiaris</name>
    <dbReference type="NCBI Taxonomy" id="9615"/>
    <lineage>
        <taxon>Eukaryota</taxon>
        <taxon>Metazoa</taxon>
        <taxon>Chordata</taxon>
        <taxon>Craniata</taxon>
        <taxon>Vertebrata</taxon>
        <taxon>Euteleostomi</taxon>
        <taxon>Mammalia</taxon>
        <taxon>Eutheria</taxon>
        <taxon>Laurasiatheria</taxon>
        <taxon>Carnivora</taxon>
        <taxon>Caniformia</taxon>
        <taxon>Canidae</taxon>
        <taxon>Canis</taxon>
    </lineage>
</organism>
<sequence length="204" mass="22926">MRGGAGPEAGPGGRRGRALGWRPEGRGLGSGRDTAFIVTLHLYIGLCPVTTRSRRRIKHLKMRKIDLCLSSEGAEVILATSSDEKHPPENMIDGNPETFWTTTGMFPQEFIICFHKHVRIERLIIQSYFVRTLKIEKSTSKEPVDFEPWIERDLVHTEGQLQNEEIMARDGHATYLRFIIISAFDHFASVHSVSAEGITVSSLP</sequence>
<dbReference type="GO" id="GO:0005929">
    <property type="term" value="C:cilium"/>
    <property type="evidence" value="ECO:0007669"/>
    <property type="project" value="UniProtKB-SubCell"/>
</dbReference>
<feature type="region of interest" description="Disordered" evidence="12">
    <location>
        <begin position="1"/>
        <end position="26"/>
    </location>
</feature>
<comment type="similarity">
    <text evidence="7">Belongs to the IFT25 family.</text>
</comment>
<name>A0A8P0TJ40_CANLF</name>
<evidence type="ECO:0000256" key="4">
    <source>
        <dbReference type="ARBA" id="ARBA00023069"/>
    </source>
</evidence>
<dbReference type="GO" id="GO:0030992">
    <property type="term" value="C:intraciliary transport particle B"/>
    <property type="evidence" value="ECO:0007669"/>
    <property type="project" value="InterPro"/>
</dbReference>
<dbReference type="SUPFAM" id="SSF49785">
    <property type="entry name" value="Galactose-binding domain-like"/>
    <property type="match status" value="1"/>
</dbReference>
<dbReference type="AlphaFoldDB" id="A0A8P0TJ40"/>
<evidence type="ECO:0000256" key="1">
    <source>
        <dbReference type="ARBA" id="ARBA00004138"/>
    </source>
</evidence>
<evidence type="ECO:0000256" key="12">
    <source>
        <dbReference type="SAM" id="MobiDB-lite"/>
    </source>
</evidence>
<dbReference type="Pfam" id="PF00754">
    <property type="entry name" value="F5_F8_type_C"/>
    <property type="match status" value="1"/>
</dbReference>
<evidence type="ECO:0000256" key="8">
    <source>
        <dbReference type="ARBA" id="ARBA00063061"/>
    </source>
</evidence>
<accession>A0A8P0TJ40</accession>
<keyword evidence="3" id="KW-0106">Calcium</keyword>
<evidence type="ECO:0000256" key="6">
    <source>
        <dbReference type="ARBA" id="ARBA00058003"/>
    </source>
</evidence>
<dbReference type="Gene3D" id="2.60.120.260">
    <property type="entry name" value="Galactose-binding domain-like"/>
    <property type="match status" value="1"/>
</dbReference>
<dbReference type="GO" id="GO:0042073">
    <property type="term" value="P:intraciliary transport"/>
    <property type="evidence" value="ECO:0007669"/>
    <property type="project" value="InterPro"/>
</dbReference>
<dbReference type="InterPro" id="IPR033558">
    <property type="entry name" value="IFT25"/>
</dbReference>
<feature type="compositionally biased region" description="Gly residues" evidence="12">
    <location>
        <begin position="1"/>
        <end position="13"/>
    </location>
</feature>
<dbReference type="PANTHER" id="PTHR33906:SF1">
    <property type="entry name" value="INTRAFLAGELLAR TRANSPORT PROTEIN 25 HOMOLOG"/>
    <property type="match status" value="1"/>
</dbReference>
<evidence type="ECO:0000256" key="9">
    <source>
        <dbReference type="ARBA" id="ARBA00071135"/>
    </source>
</evidence>
<evidence type="ECO:0000256" key="5">
    <source>
        <dbReference type="ARBA" id="ARBA00023273"/>
    </source>
</evidence>
<proteinExistence type="inferred from homology"/>
<evidence type="ECO:0000256" key="10">
    <source>
        <dbReference type="ARBA" id="ARBA00076413"/>
    </source>
</evidence>
<dbReference type="PANTHER" id="PTHR33906">
    <property type="entry name" value="INTRAFLAGELLAR TRANSPORT PROTEIN 25 HOMOLOG"/>
    <property type="match status" value="1"/>
</dbReference>
<dbReference type="FunFam" id="2.60.120.260:FF:000081">
    <property type="entry name" value="Intraflagellar transport protein 25 homolog"/>
    <property type="match status" value="1"/>
</dbReference>
<reference evidence="14" key="2">
    <citation type="submission" date="2025-08" db="UniProtKB">
        <authorList>
            <consortium name="Ensembl"/>
        </authorList>
    </citation>
    <scope>IDENTIFICATION</scope>
</reference>
<comment type="subcellular location">
    <subcellularLocation>
        <location evidence="1">Cell projection</location>
        <location evidence="1">Cilium</location>
    </subcellularLocation>
</comment>
<dbReference type="GO" id="GO:0046872">
    <property type="term" value="F:metal ion binding"/>
    <property type="evidence" value="ECO:0007669"/>
    <property type="project" value="UniProtKB-KW"/>
</dbReference>
<reference evidence="14 15" key="1">
    <citation type="journal article" date="2005" name="Nature">
        <title>Genome sequence, comparative analysis and haplotype structure of the domestic dog.</title>
        <authorList>
            <consortium name="Broad Sequencing Platform"/>
            <person name="Lindblad-Toh K."/>
            <person name="Wade C.M."/>
            <person name="Mikkelsen T.S."/>
            <person name="Karlsson E.K."/>
            <person name="Jaffe D.B."/>
            <person name="Kamal M."/>
            <person name="Clamp M."/>
            <person name="Chang J.L."/>
            <person name="Kulbokas E.J. III"/>
            <person name="Zody M.C."/>
            <person name="Mauceli E."/>
            <person name="Xie X."/>
            <person name="Breen M."/>
            <person name="Wayne R.K."/>
            <person name="Ostrander E.A."/>
            <person name="Ponting C.P."/>
            <person name="Galibert F."/>
            <person name="Smith D.R."/>
            <person name="DeJong P.J."/>
            <person name="Kirkness E."/>
            <person name="Alvarez P."/>
            <person name="Biagi T."/>
            <person name="Brockman W."/>
            <person name="Butler J."/>
            <person name="Chin C.W."/>
            <person name="Cook A."/>
            <person name="Cuff J."/>
            <person name="Daly M.J."/>
            <person name="DeCaprio D."/>
            <person name="Gnerre S."/>
            <person name="Grabherr M."/>
            <person name="Kellis M."/>
            <person name="Kleber M."/>
            <person name="Bardeleben C."/>
            <person name="Goodstadt L."/>
            <person name="Heger A."/>
            <person name="Hitte C."/>
            <person name="Kim L."/>
            <person name="Koepfli K.P."/>
            <person name="Parker H.G."/>
            <person name="Pollinger J.P."/>
            <person name="Searle S.M."/>
            <person name="Sutter N.B."/>
            <person name="Thomas R."/>
            <person name="Webber C."/>
            <person name="Baldwin J."/>
            <person name="Abebe A."/>
            <person name="Abouelleil A."/>
            <person name="Aftuck L."/>
            <person name="Ait-Zahra M."/>
            <person name="Aldredge T."/>
            <person name="Allen N."/>
            <person name="An P."/>
            <person name="Anderson S."/>
            <person name="Antoine C."/>
            <person name="Arachchi H."/>
            <person name="Aslam A."/>
            <person name="Ayotte L."/>
            <person name="Bachantsang P."/>
            <person name="Barry A."/>
            <person name="Bayul T."/>
            <person name="Benamara M."/>
            <person name="Berlin A."/>
            <person name="Bessette D."/>
            <person name="Blitshteyn B."/>
            <person name="Bloom T."/>
            <person name="Blye J."/>
            <person name="Boguslavskiy L."/>
            <person name="Bonnet C."/>
            <person name="Boukhgalter B."/>
            <person name="Brown A."/>
            <person name="Cahill P."/>
            <person name="Calixte N."/>
            <person name="Camarata J."/>
            <person name="Cheshatsang Y."/>
            <person name="Chu J."/>
            <person name="Citroen M."/>
            <person name="Collymore A."/>
            <person name="Cooke P."/>
            <person name="Dawoe T."/>
            <person name="Daza R."/>
            <person name="Decktor K."/>
            <person name="DeGray S."/>
            <person name="Dhargay N."/>
            <person name="Dooley K."/>
            <person name="Dooley K."/>
            <person name="Dorje P."/>
            <person name="Dorjee K."/>
            <person name="Dorris L."/>
            <person name="Duffey N."/>
            <person name="Dupes A."/>
            <person name="Egbiremolen O."/>
            <person name="Elong R."/>
            <person name="Falk J."/>
            <person name="Farina A."/>
            <person name="Faro S."/>
            <person name="Ferguson D."/>
            <person name="Ferreira P."/>
            <person name="Fisher S."/>
            <person name="FitzGerald M."/>
            <person name="Foley K."/>
            <person name="Foley C."/>
            <person name="Franke A."/>
            <person name="Friedrich D."/>
            <person name="Gage D."/>
            <person name="Garber M."/>
            <person name="Gearin G."/>
            <person name="Giannoukos G."/>
            <person name="Goode T."/>
            <person name="Goyette A."/>
            <person name="Graham J."/>
            <person name="Grandbois E."/>
            <person name="Gyaltsen K."/>
            <person name="Hafez N."/>
            <person name="Hagopian D."/>
            <person name="Hagos B."/>
            <person name="Hall J."/>
            <person name="Healy C."/>
            <person name="Hegarty R."/>
            <person name="Honan T."/>
            <person name="Horn A."/>
            <person name="Houde N."/>
            <person name="Hughes L."/>
            <person name="Hunnicutt L."/>
            <person name="Husby M."/>
            <person name="Jester B."/>
            <person name="Jones C."/>
            <person name="Kamat A."/>
            <person name="Kanga B."/>
            <person name="Kells C."/>
            <person name="Khazanovich D."/>
            <person name="Kieu A.C."/>
            <person name="Kisner P."/>
            <person name="Kumar M."/>
            <person name="Lance K."/>
            <person name="Landers T."/>
            <person name="Lara M."/>
            <person name="Lee W."/>
            <person name="Leger J.P."/>
            <person name="Lennon N."/>
            <person name="Leuper L."/>
            <person name="LeVine S."/>
            <person name="Liu J."/>
            <person name="Liu X."/>
            <person name="Lokyitsang Y."/>
            <person name="Lokyitsang T."/>
            <person name="Lui A."/>
            <person name="Macdonald J."/>
            <person name="Major J."/>
            <person name="Marabella R."/>
            <person name="Maru K."/>
            <person name="Matthews C."/>
            <person name="McDonough S."/>
            <person name="Mehta T."/>
            <person name="Meldrim J."/>
            <person name="Melnikov A."/>
            <person name="Meneus L."/>
            <person name="Mihalev A."/>
            <person name="Mihova T."/>
            <person name="Miller K."/>
            <person name="Mittelman R."/>
            <person name="Mlenga V."/>
            <person name="Mulrain L."/>
            <person name="Munson G."/>
            <person name="Navidi A."/>
            <person name="Naylor J."/>
            <person name="Nguyen T."/>
            <person name="Nguyen N."/>
            <person name="Nguyen C."/>
            <person name="Nguyen T."/>
            <person name="Nicol R."/>
            <person name="Norbu N."/>
            <person name="Norbu C."/>
            <person name="Novod N."/>
            <person name="Nyima T."/>
            <person name="Olandt P."/>
            <person name="O'Neill B."/>
            <person name="O'Neill K."/>
            <person name="Osman S."/>
            <person name="Oyono L."/>
            <person name="Patti C."/>
            <person name="Perrin D."/>
            <person name="Phunkhang P."/>
            <person name="Pierre F."/>
            <person name="Priest M."/>
            <person name="Rachupka A."/>
            <person name="Raghuraman S."/>
            <person name="Rameau R."/>
            <person name="Ray V."/>
            <person name="Raymond C."/>
            <person name="Rege F."/>
            <person name="Rise C."/>
            <person name="Rogers J."/>
            <person name="Rogov P."/>
            <person name="Sahalie J."/>
            <person name="Settipalli S."/>
            <person name="Sharpe T."/>
            <person name="Shea T."/>
            <person name="Sheehan M."/>
            <person name="Sherpa N."/>
            <person name="Shi J."/>
            <person name="Shih D."/>
            <person name="Sloan J."/>
            <person name="Smith C."/>
            <person name="Sparrow T."/>
            <person name="Stalker J."/>
            <person name="Stange-Thomann N."/>
            <person name="Stavropoulos S."/>
            <person name="Stone C."/>
            <person name="Stone S."/>
            <person name="Sykes S."/>
            <person name="Tchuinga P."/>
            <person name="Tenzing P."/>
            <person name="Tesfaye S."/>
            <person name="Thoulutsang D."/>
            <person name="Thoulutsang Y."/>
            <person name="Topham K."/>
            <person name="Topping I."/>
            <person name="Tsamla T."/>
            <person name="Vassiliev H."/>
            <person name="Venkataraman V."/>
            <person name="Vo A."/>
            <person name="Wangchuk T."/>
            <person name="Wangdi T."/>
            <person name="Weiand M."/>
            <person name="Wilkinson J."/>
            <person name="Wilson A."/>
            <person name="Yadav S."/>
            <person name="Yang S."/>
            <person name="Yang X."/>
            <person name="Young G."/>
            <person name="Yu Q."/>
            <person name="Zainoun J."/>
            <person name="Zembek L."/>
            <person name="Zimmer A."/>
            <person name="Lander E.S."/>
        </authorList>
    </citation>
    <scope>NUCLEOTIDE SEQUENCE [LARGE SCALE GENOMIC DNA]</scope>
    <source>
        <strain evidence="14">Boxer</strain>
    </source>
</reference>
<evidence type="ECO:0000256" key="7">
    <source>
        <dbReference type="ARBA" id="ARBA00061362"/>
    </source>
</evidence>